<organism evidence="1 2">
    <name type="scientific">Legionella israelensis</name>
    <dbReference type="NCBI Taxonomy" id="454"/>
    <lineage>
        <taxon>Bacteria</taxon>
        <taxon>Pseudomonadati</taxon>
        <taxon>Pseudomonadota</taxon>
        <taxon>Gammaproteobacteria</taxon>
        <taxon>Legionellales</taxon>
        <taxon>Legionellaceae</taxon>
        <taxon>Legionella</taxon>
    </lineage>
</organism>
<dbReference type="RefSeq" id="WP_058501913.1">
    <property type="nucleotide sequence ID" value="NZ_CAAAJA010000026.1"/>
</dbReference>
<comment type="caution">
    <text evidence="1">The sequence shown here is derived from an EMBL/GenBank/DDBJ whole genome shotgun (WGS) entry which is preliminary data.</text>
</comment>
<protein>
    <submittedName>
        <fullName evidence="1">Uncharacterized protein</fullName>
    </submittedName>
</protein>
<evidence type="ECO:0000313" key="2">
    <source>
        <dbReference type="Proteomes" id="UP000054761"/>
    </source>
</evidence>
<proteinExistence type="predicted"/>
<dbReference type="EMBL" id="LNYH01000093">
    <property type="protein sequence ID" value="KTD21449.1"/>
    <property type="molecule type" value="Genomic_DNA"/>
</dbReference>
<gene>
    <name evidence="1" type="ORF">Lisr_1558</name>
</gene>
<dbReference type="PATRIC" id="fig|454.4.peg.1699"/>
<keyword evidence="2" id="KW-1185">Reference proteome</keyword>
<sequence>MCNEKNGISATELDKIKRSINSFLVSTDQLASKISQFSKQDAKLDGVVDLLTQAEHYIQSPPVTKQVGFLAARQNIPFREIFSLLKDGYNGKMNDHLQEILDSAEIELTVKNRDPDNPQSPKELEIKIELAAAVIDKYAGLLSMVIGKKSTDKKEKEIIEKASKAIDVSTKKFRRINLMYGISQVEQEISHYIREHKASHCLPFLCTGKTIQKYQSLAKSLRNLLSDPLSAHELAGGLYTIRTATKAISDPSIRNEICKAINQVLTTNGYPVEDKKAEKFIEIYTTRMDTLKKHQLA</sequence>
<evidence type="ECO:0000313" key="1">
    <source>
        <dbReference type="EMBL" id="KTD21449.1"/>
    </source>
</evidence>
<accession>A0A0W0VNY7</accession>
<dbReference type="AlphaFoldDB" id="A0A0W0VNY7"/>
<reference evidence="1 2" key="1">
    <citation type="submission" date="2015-11" db="EMBL/GenBank/DDBJ databases">
        <title>Genomic analysis of 38 Legionella species identifies large and diverse effector repertoires.</title>
        <authorList>
            <person name="Burstein D."/>
            <person name="Amaro F."/>
            <person name="Zusman T."/>
            <person name="Lifshitz Z."/>
            <person name="Cohen O."/>
            <person name="Gilbert J.A."/>
            <person name="Pupko T."/>
            <person name="Shuman H.A."/>
            <person name="Segal G."/>
        </authorList>
    </citation>
    <scope>NUCLEOTIDE SEQUENCE [LARGE SCALE GENOMIC DNA]</scope>
    <source>
        <strain evidence="1 2">Bercovier 4</strain>
    </source>
</reference>
<name>A0A0W0VNY7_9GAMM</name>
<dbReference type="Proteomes" id="UP000054761">
    <property type="component" value="Unassembled WGS sequence"/>
</dbReference>
<dbReference type="OrthoDB" id="5648953at2"/>